<name>A0A9R1XHS2_LACSA</name>
<organism evidence="2 3">
    <name type="scientific">Lactuca sativa</name>
    <name type="common">Garden lettuce</name>
    <dbReference type="NCBI Taxonomy" id="4236"/>
    <lineage>
        <taxon>Eukaryota</taxon>
        <taxon>Viridiplantae</taxon>
        <taxon>Streptophyta</taxon>
        <taxon>Embryophyta</taxon>
        <taxon>Tracheophyta</taxon>
        <taxon>Spermatophyta</taxon>
        <taxon>Magnoliopsida</taxon>
        <taxon>eudicotyledons</taxon>
        <taxon>Gunneridae</taxon>
        <taxon>Pentapetalae</taxon>
        <taxon>asterids</taxon>
        <taxon>campanulids</taxon>
        <taxon>Asterales</taxon>
        <taxon>Asteraceae</taxon>
        <taxon>Cichorioideae</taxon>
        <taxon>Cichorieae</taxon>
        <taxon>Lactucinae</taxon>
        <taxon>Lactuca</taxon>
    </lineage>
</organism>
<protein>
    <recommendedName>
        <fullName evidence="1">HAT C-terminal dimerisation domain-containing protein</fullName>
    </recommendedName>
</protein>
<keyword evidence="3" id="KW-1185">Reference proteome</keyword>
<reference evidence="2 3" key="1">
    <citation type="journal article" date="2017" name="Nat. Commun.">
        <title>Genome assembly with in vitro proximity ligation data and whole-genome triplication in lettuce.</title>
        <authorList>
            <person name="Reyes-Chin-Wo S."/>
            <person name="Wang Z."/>
            <person name="Yang X."/>
            <person name="Kozik A."/>
            <person name="Arikit S."/>
            <person name="Song C."/>
            <person name="Xia L."/>
            <person name="Froenicke L."/>
            <person name="Lavelle D.O."/>
            <person name="Truco M.J."/>
            <person name="Xia R."/>
            <person name="Zhu S."/>
            <person name="Xu C."/>
            <person name="Xu H."/>
            <person name="Xu X."/>
            <person name="Cox K."/>
            <person name="Korf I."/>
            <person name="Meyers B.C."/>
            <person name="Michelmore R.W."/>
        </authorList>
    </citation>
    <scope>NUCLEOTIDE SEQUENCE [LARGE SCALE GENOMIC DNA]</scope>
    <source>
        <strain evidence="3">cv. Salinas</strain>
        <tissue evidence="2">Seedlings</tissue>
    </source>
</reference>
<dbReference type="PANTHER" id="PTHR23272:SF190">
    <property type="entry name" value="ZINC FINGER, BED-TYPE-RELATED"/>
    <property type="match status" value="1"/>
</dbReference>
<dbReference type="InterPro" id="IPR012337">
    <property type="entry name" value="RNaseH-like_sf"/>
</dbReference>
<dbReference type="AlphaFoldDB" id="A0A9R1XHS2"/>
<evidence type="ECO:0000313" key="3">
    <source>
        <dbReference type="Proteomes" id="UP000235145"/>
    </source>
</evidence>
<dbReference type="InterPro" id="IPR008906">
    <property type="entry name" value="HATC_C_dom"/>
</dbReference>
<evidence type="ECO:0000313" key="2">
    <source>
        <dbReference type="EMBL" id="KAJ0213174.1"/>
    </source>
</evidence>
<dbReference type="PANTHER" id="PTHR23272">
    <property type="entry name" value="BED FINGER-RELATED"/>
    <property type="match status" value="1"/>
</dbReference>
<feature type="domain" description="HAT C-terminal dimerisation" evidence="1">
    <location>
        <begin position="66"/>
        <end position="136"/>
    </location>
</feature>
<dbReference type="Pfam" id="PF05699">
    <property type="entry name" value="Dimer_Tnp_hAT"/>
    <property type="match status" value="1"/>
</dbReference>
<proteinExistence type="predicted"/>
<accession>A0A9R1XHS2</accession>
<dbReference type="Proteomes" id="UP000235145">
    <property type="component" value="Unassembled WGS sequence"/>
</dbReference>
<evidence type="ECO:0000259" key="1">
    <source>
        <dbReference type="Pfam" id="PF05699"/>
    </source>
</evidence>
<comment type="caution">
    <text evidence="2">The sequence shown here is derived from an EMBL/GenBank/DDBJ whole genome shotgun (WGS) entry which is preliminary data.</text>
</comment>
<sequence>MRPLFSLYNSSMSKKEKDKEVLSSTSNVSPSSMWGHEVVMDIKEIMTKRFEMEMGSSQTILKKAYLDKYLSEDHEHMDVNFDILTWSKMARDMLAIPISTVASKSAFSTGGRVLYAFRTCLTSKMVETLVCTQYWVRESHEPINIDDILLEVEKMEEEDLTMEKPTIIIDETVDELTERLGMN</sequence>
<dbReference type="SUPFAM" id="SSF53098">
    <property type="entry name" value="Ribonuclease H-like"/>
    <property type="match status" value="1"/>
</dbReference>
<dbReference type="GO" id="GO:0046983">
    <property type="term" value="F:protein dimerization activity"/>
    <property type="evidence" value="ECO:0007669"/>
    <property type="project" value="InterPro"/>
</dbReference>
<dbReference type="EMBL" id="NBSK02000004">
    <property type="protein sequence ID" value="KAJ0213174.1"/>
    <property type="molecule type" value="Genomic_DNA"/>
</dbReference>
<gene>
    <name evidence="2" type="ORF">LSAT_V11C400183290</name>
</gene>